<keyword evidence="4" id="KW-1185">Reference proteome</keyword>
<comment type="caution">
    <text evidence="3">The sequence shown here is derived from an EMBL/GenBank/DDBJ whole genome shotgun (WGS) entry which is preliminary data.</text>
</comment>
<dbReference type="RefSeq" id="WP_189049971.1">
    <property type="nucleotide sequence ID" value="NZ_BMJQ01000012.1"/>
</dbReference>
<organism evidence="3 4">
    <name type="scientific">Aliidongia dinghuensis</name>
    <dbReference type="NCBI Taxonomy" id="1867774"/>
    <lineage>
        <taxon>Bacteria</taxon>
        <taxon>Pseudomonadati</taxon>
        <taxon>Pseudomonadota</taxon>
        <taxon>Alphaproteobacteria</taxon>
        <taxon>Rhodospirillales</taxon>
        <taxon>Dongiaceae</taxon>
        <taxon>Aliidongia</taxon>
    </lineage>
</organism>
<dbReference type="Proteomes" id="UP000646365">
    <property type="component" value="Unassembled WGS sequence"/>
</dbReference>
<proteinExistence type="predicted"/>
<gene>
    <name evidence="3" type="ORF">GCM10011611_44940</name>
</gene>
<evidence type="ECO:0000256" key="1">
    <source>
        <dbReference type="ARBA" id="ARBA00023002"/>
    </source>
</evidence>
<name>A0A8J2YWW7_9PROT</name>
<dbReference type="InterPro" id="IPR042098">
    <property type="entry name" value="TauD-like_sf"/>
</dbReference>
<dbReference type="Gene3D" id="3.60.130.10">
    <property type="entry name" value="Clavaminate synthase-like"/>
    <property type="match status" value="1"/>
</dbReference>
<sequence>MIRKTSIYTKRLSDAERAMLLDAVSGIIYPAGNYRKYLEEIAAARRRVSGIFSDLIARDDLSRSYPHYVGAIKIENLPVDANPPMPPTQGGGLKWIEKPSYISENVLVLVASLFGHPYSMFCEGRGLVNNLVPTRTTSTELTGLGAASDLRFHIENAALRFLTGYDCSPKALFLTGVRQDVTPPFTRLSDARPALALLGPEDRKALATASYRLRLPYRWRGFRDGYDELITARVPLIRATPDGLLVNAVLYGDMIADCGTAAGERAVRNFEAALEEVALDEVVRPGELLCIDNRVTLHARTPFKASFDDEGRAYRWAQRVFVTERLENFRRWNEVDDNVFAPTFAGAQRDLQQVG</sequence>
<dbReference type="AlphaFoldDB" id="A0A8J2YWW7"/>
<evidence type="ECO:0000313" key="4">
    <source>
        <dbReference type="Proteomes" id="UP000646365"/>
    </source>
</evidence>
<evidence type="ECO:0000313" key="3">
    <source>
        <dbReference type="EMBL" id="GGF33706.1"/>
    </source>
</evidence>
<dbReference type="SUPFAM" id="SSF51197">
    <property type="entry name" value="Clavaminate synthase-like"/>
    <property type="match status" value="1"/>
</dbReference>
<protein>
    <recommendedName>
        <fullName evidence="2">TauD/TfdA-like domain-containing protein</fullName>
    </recommendedName>
</protein>
<dbReference type="InterPro" id="IPR003819">
    <property type="entry name" value="TauD/TfdA-like"/>
</dbReference>
<dbReference type="EMBL" id="BMJQ01000012">
    <property type="protein sequence ID" value="GGF33706.1"/>
    <property type="molecule type" value="Genomic_DNA"/>
</dbReference>
<feature type="domain" description="TauD/TfdA-like" evidence="2">
    <location>
        <begin position="167"/>
        <end position="308"/>
    </location>
</feature>
<reference evidence="3" key="1">
    <citation type="journal article" date="2014" name="Int. J. Syst. Evol. Microbiol.">
        <title>Complete genome sequence of Corynebacterium casei LMG S-19264T (=DSM 44701T), isolated from a smear-ripened cheese.</title>
        <authorList>
            <consortium name="US DOE Joint Genome Institute (JGI-PGF)"/>
            <person name="Walter F."/>
            <person name="Albersmeier A."/>
            <person name="Kalinowski J."/>
            <person name="Ruckert C."/>
        </authorList>
    </citation>
    <scope>NUCLEOTIDE SEQUENCE</scope>
    <source>
        <strain evidence="3">CGMCC 1.15725</strain>
    </source>
</reference>
<reference evidence="3" key="2">
    <citation type="submission" date="2020-09" db="EMBL/GenBank/DDBJ databases">
        <authorList>
            <person name="Sun Q."/>
            <person name="Zhou Y."/>
        </authorList>
    </citation>
    <scope>NUCLEOTIDE SEQUENCE</scope>
    <source>
        <strain evidence="3">CGMCC 1.15725</strain>
    </source>
</reference>
<accession>A0A8J2YWW7</accession>
<dbReference type="Pfam" id="PF02668">
    <property type="entry name" value="TauD"/>
    <property type="match status" value="1"/>
</dbReference>
<dbReference type="GO" id="GO:0016706">
    <property type="term" value="F:2-oxoglutarate-dependent dioxygenase activity"/>
    <property type="evidence" value="ECO:0007669"/>
    <property type="project" value="UniProtKB-ARBA"/>
</dbReference>
<evidence type="ECO:0000259" key="2">
    <source>
        <dbReference type="Pfam" id="PF02668"/>
    </source>
</evidence>
<keyword evidence="1" id="KW-0560">Oxidoreductase</keyword>